<evidence type="ECO:0000256" key="2">
    <source>
        <dbReference type="PROSITE-ProRule" id="PRU00059"/>
    </source>
</evidence>
<dbReference type="Proteomes" id="UP000000305">
    <property type="component" value="Unassembled WGS sequence"/>
</dbReference>
<dbReference type="OrthoDB" id="2105077at2759"/>
<protein>
    <recommendedName>
        <fullName evidence="4">CUB domain-containing protein</fullName>
    </recommendedName>
</protein>
<dbReference type="InParanoid" id="E9H5N5"/>
<feature type="chain" id="PRO_5003241718" description="CUB domain-containing protein" evidence="3">
    <location>
        <begin position="21"/>
        <end position="472"/>
    </location>
</feature>
<dbReference type="AlphaFoldDB" id="E9H5N5"/>
<sequence length="472" mass="50413">MARAIEIFLSFSLILTTIWACKDGQVDQLTARQGLDEFLNANSYPINPWVFPYYYNIQPRLPFAGYAKTYEGRTPSNRKPSGYFAKVDADDYYSQESRFGLSGLGTNLLNIGLFNNRFTPTWRPFANLANSLEACTSPSGDAGICTPGSVCSLFSGRPSGSCTQGKVCCVNVVNSCGGTVTLNNTYWQSPSTPVNAPSTCVMTVRLDNKLVEQAAPICQIRLDFVSFAIAQPTAGTCTDTFQVGGATTVAPTICGTNAGQHMYLDVPSSATSPTDVQLIFNFAGSATRSWNIKIAMLPCGASYLAPPDCLQYFTAGAGQVKSFNWQDSAAAQQLNNQNYNICFRTELVASGARATQLCVSTCTTTTADVAFFLTGEAAGTGVVGTGADKCTYDFLVIPGGQDQATPFAFNDRYCGGSIDKICTKISPFRMSFGTDGTEGKIDAATATAAQPDSMTKEDKANTGFCLAYQEQA</sequence>
<dbReference type="PANTHER" id="PTHR33236">
    <property type="entry name" value="INTRAFLAGELLAR TRANSPORT PROTEIN 122 FAMILY PROTEIN-RELATED"/>
    <property type="match status" value="1"/>
</dbReference>
<dbReference type="KEGG" id="dpx:DAPPUDRAFT_110156"/>
<feature type="signal peptide" evidence="3">
    <location>
        <begin position="1"/>
        <end position="20"/>
    </location>
</feature>
<organism evidence="5 6">
    <name type="scientific">Daphnia pulex</name>
    <name type="common">Water flea</name>
    <dbReference type="NCBI Taxonomy" id="6669"/>
    <lineage>
        <taxon>Eukaryota</taxon>
        <taxon>Metazoa</taxon>
        <taxon>Ecdysozoa</taxon>
        <taxon>Arthropoda</taxon>
        <taxon>Crustacea</taxon>
        <taxon>Branchiopoda</taxon>
        <taxon>Diplostraca</taxon>
        <taxon>Cladocera</taxon>
        <taxon>Anomopoda</taxon>
        <taxon>Daphniidae</taxon>
        <taxon>Daphnia</taxon>
    </lineage>
</organism>
<comment type="caution">
    <text evidence="2">Lacks conserved residue(s) required for the propagation of feature annotation.</text>
</comment>
<evidence type="ECO:0000256" key="1">
    <source>
        <dbReference type="ARBA" id="ARBA00023157"/>
    </source>
</evidence>
<accession>E9H5N5</accession>
<keyword evidence="1" id="KW-1015">Disulfide bond</keyword>
<dbReference type="Pfam" id="PF26080">
    <property type="entry name" value="CUB_animal"/>
    <property type="match status" value="1"/>
</dbReference>
<dbReference type="STRING" id="6669.E9H5N5"/>
<dbReference type="PROSITE" id="PS01180">
    <property type="entry name" value="CUB"/>
    <property type="match status" value="1"/>
</dbReference>
<gene>
    <name evidence="5" type="ORF">DAPPUDRAFT_110156</name>
</gene>
<reference evidence="5 6" key="1">
    <citation type="journal article" date="2011" name="Science">
        <title>The ecoresponsive genome of Daphnia pulex.</title>
        <authorList>
            <person name="Colbourne J.K."/>
            <person name="Pfrender M.E."/>
            <person name="Gilbert D."/>
            <person name="Thomas W.K."/>
            <person name="Tucker A."/>
            <person name="Oakley T.H."/>
            <person name="Tokishita S."/>
            <person name="Aerts A."/>
            <person name="Arnold G.J."/>
            <person name="Basu M.K."/>
            <person name="Bauer D.J."/>
            <person name="Caceres C.E."/>
            <person name="Carmel L."/>
            <person name="Casola C."/>
            <person name="Choi J.H."/>
            <person name="Detter J.C."/>
            <person name="Dong Q."/>
            <person name="Dusheyko S."/>
            <person name="Eads B.D."/>
            <person name="Frohlich T."/>
            <person name="Geiler-Samerotte K.A."/>
            <person name="Gerlach D."/>
            <person name="Hatcher P."/>
            <person name="Jogdeo S."/>
            <person name="Krijgsveld J."/>
            <person name="Kriventseva E.V."/>
            <person name="Kultz D."/>
            <person name="Laforsch C."/>
            <person name="Lindquist E."/>
            <person name="Lopez J."/>
            <person name="Manak J.R."/>
            <person name="Muller J."/>
            <person name="Pangilinan J."/>
            <person name="Patwardhan R.P."/>
            <person name="Pitluck S."/>
            <person name="Pritham E.J."/>
            <person name="Rechtsteiner A."/>
            <person name="Rho M."/>
            <person name="Rogozin I.B."/>
            <person name="Sakarya O."/>
            <person name="Salamov A."/>
            <person name="Schaack S."/>
            <person name="Shapiro H."/>
            <person name="Shiga Y."/>
            <person name="Skalitzky C."/>
            <person name="Smith Z."/>
            <person name="Souvorov A."/>
            <person name="Sung W."/>
            <person name="Tang Z."/>
            <person name="Tsuchiya D."/>
            <person name="Tu H."/>
            <person name="Vos H."/>
            <person name="Wang M."/>
            <person name="Wolf Y.I."/>
            <person name="Yamagata H."/>
            <person name="Yamada T."/>
            <person name="Ye Y."/>
            <person name="Shaw J.R."/>
            <person name="Andrews J."/>
            <person name="Crease T.J."/>
            <person name="Tang H."/>
            <person name="Lucas S.M."/>
            <person name="Robertson H.M."/>
            <person name="Bork P."/>
            <person name="Koonin E.V."/>
            <person name="Zdobnov E.M."/>
            <person name="Grigoriev I.V."/>
            <person name="Lynch M."/>
            <person name="Boore J.L."/>
        </authorList>
    </citation>
    <scope>NUCLEOTIDE SEQUENCE [LARGE SCALE GENOMIC DNA]</scope>
</reference>
<evidence type="ECO:0000259" key="4">
    <source>
        <dbReference type="PROSITE" id="PS01180"/>
    </source>
</evidence>
<dbReference type="InterPro" id="IPR000859">
    <property type="entry name" value="CUB_dom"/>
</dbReference>
<evidence type="ECO:0000256" key="3">
    <source>
        <dbReference type="SAM" id="SignalP"/>
    </source>
</evidence>
<proteinExistence type="predicted"/>
<feature type="domain" description="CUB" evidence="4">
    <location>
        <begin position="176"/>
        <end position="297"/>
    </location>
</feature>
<dbReference type="EMBL" id="GL732594">
    <property type="protein sequence ID" value="EFX72901.1"/>
    <property type="molecule type" value="Genomic_DNA"/>
</dbReference>
<evidence type="ECO:0000313" key="6">
    <source>
        <dbReference type="Proteomes" id="UP000000305"/>
    </source>
</evidence>
<dbReference type="InterPro" id="IPR058698">
    <property type="entry name" value="CUB_metazoa"/>
</dbReference>
<keyword evidence="6" id="KW-1185">Reference proteome</keyword>
<evidence type="ECO:0000313" key="5">
    <source>
        <dbReference type="EMBL" id="EFX72901.1"/>
    </source>
</evidence>
<dbReference type="PANTHER" id="PTHR33236:SF5">
    <property type="entry name" value="CUB DOMAIN-CONTAINING PROTEIN"/>
    <property type="match status" value="1"/>
</dbReference>
<dbReference type="PhylomeDB" id="E9H5N5"/>
<name>E9H5N5_DAPPU</name>
<keyword evidence="3" id="KW-0732">Signal</keyword>
<dbReference type="HOGENOM" id="CLU_022631_1_1_1"/>
<dbReference type="eggNOG" id="ENOG502QTPV">
    <property type="taxonomic scope" value="Eukaryota"/>
</dbReference>
<dbReference type="OMA" id="MYLDYGS"/>